<gene>
    <name evidence="4" type="ordered locus">MXAN_4428</name>
</gene>
<evidence type="ECO:0000313" key="5">
    <source>
        <dbReference type="Proteomes" id="UP000002402"/>
    </source>
</evidence>
<dbReference type="GO" id="GO:0008270">
    <property type="term" value="F:zinc ion binding"/>
    <property type="evidence" value="ECO:0007669"/>
    <property type="project" value="InterPro"/>
</dbReference>
<accession>Q1D424</accession>
<organism evidence="4 5">
    <name type="scientific">Myxococcus xanthus (strain DK1622)</name>
    <dbReference type="NCBI Taxonomy" id="246197"/>
    <lineage>
        <taxon>Bacteria</taxon>
        <taxon>Pseudomonadati</taxon>
        <taxon>Myxococcota</taxon>
        <taxon>Myxococcia</taxon>
        <taxon>Myxococcales</taxon>
        <taxon>Cystobacterineae</taxon>
        <taxon>Myxococcaceae</taxon>
        <taxon>Myxococcus</taxon>
    </lineage>
</organism>
<dbReference type="AlphaFoldDB" id="Q1D424"/>
<dbReference type="eggNOG" id="COG3024">
    <property type="taxonomic scope" value="Bacteria"/>
</dbReference>
<dbReference type="PANTHER" id="PTHR36150:SF1">
    <property type="entry name" value="DNA GYRASE INHIBITOR YACG"/>
    <property type="match status" value="1"/>
</dbReference>
<feature type="region of interest" description="Disordered" evidence="3">
    <location>
        <begin position="1"/>
        <end position="40"/>
    </location>
</feature>
<dbReference type="InterPro" id="IPR005584">
    <property type="entry name" value="DNA_gyrase_inhibitor_YacG"/>
</dbReference>
<feature type="compositionally biased region" description="Polar residues" evidence="3">
    <location>
        <begin position="23"/>
        <end position="33"/>
    </location>
</feature>
<dbReference type="HOGENOM" id="CLU_2343775_0_0_7"/>
<dbReference type="Pfam" id="PF03884">
    <property type="entry name" value="YacG"/>
    <property type="match status" value="1"/>
</dbReference>
<dbReference type="Proteomes" id="UP000002402">
    <property type="component" value="Chromosome"/>
</dbReference>
<dbReference type="HAMAP" id="MF_00649">
    <property type="entry name" value="DNA_gyrase_inhibitor_YacG"/>
    <property type="match status" value="1"/>
</dbReference>
<dbReference type="Gene3D" id="3.30.50.10">
    <property type="entry name" value="Erythroid Transcription Factor GATA-1, subunit A"/>
    <property type="match status" value="1"/>
</dbReference>
<dbReference type="InterPro" id="IPR013088">
    <property type="entry name" value="Znf_NHR/GATA"/>
</dbReference>
<keyword evidence="1" id="KW-0479">Metal-binding</keyword>
<keyword evidence="2" id="KW-0862">Zinc</keyword>
<dbReference type="EnsemblBacteria" id="ABF92130">
    <property type="protein sequence ID" value="ABF92130"/>
    <property type="gene ID" value="MXAN_4428"/>
</dbReference>
<dbReference type="SUPFAM" id="SSF57716">
    <property type="entry name" value="Glucocorticoid receptor-like (DNA-binding domain)"/>
    <property type="match status" value="1"/>
</dbReference>
<sequence>MAGASYGKASTKHPGSRERQRLSRTPSTMSTLTCPICQKPVPPRGENAAFPFCSKRCRAVDLGRWLGEEYRVPDRQADEQEDELPADSHPARQHGDA</sequence>
<reference evidence="4 5" key="1">
    <citation type="journal article" date="2006" name="Proc. Natl. Acad. Sci. U.S.A.">
        <title>Evolution of sensory complexity recorded in a myxobacterial genome.</title>
        <authorList>
            <person name="Goldman B.S."/>
            <person name="Nierman W.C."/>
            <person name="Kaiser D."/>
            <person name="Slater S.C."/>
            <person name="Durkin A.S."/>
            <person name="Eisen J.A."/>
            <person name="Ronning C.M."/>
            <person name="Barbazuk W.B."/>
            <person name="Blanchard M."/>
            <person name="Field C."/>
            <person name="Halling C."/>
            <person name="Hinkle G."/>
            <person name="Iartchuk O."/>
            <person name="Kim H.S."/>
            <person name="Mackenzie C."/>
            <person name="Madupu R."/>
            <person name="Miller N."/>
            <person name="Shvartsbeyn A."/>
            <person name="Sullivan S.A."/>
            <person name="Vaudin M."/>
            <person name="Wiegand R."/>
            <person name="Kaplan H.B."/>
        </authorList>
    </citation>
    <scope>NUCLEOTIDE SEQUENCE [LARGE SCALE GENOMIC DNA]</scope>
    <source>
        <strain evidence="5">DK1622</strain>
    </source>
</reference>
<protein>
    <submittedName>
        <fullName evidence="4">Uncharacterized protein</fullName>
    </submittedName>
</protein>
<evidence type="ECO:0000256" key="2">
    <source>
        <dbReference type="ARBA" id="ARBA00022833"/>
    </source>
</evidence>
<name>Q1D424_MYXXD</name>
<evidence type="ECO:0000256" key="1">
    <source>
        <dbReference type="ARBA" id="ARBA00022723"/>
    </source>
</evidence>
<evidence type="ECO:0000256" key="3">
    <source>
        <dbReference type="SAM" id="MobiDB-lite"/>
    </source>
</evidence>
<dbReference type="PANTHER" id="PTHR36150">
    <property type="entry name" value="DNA GYRASE INHIBITOR YACG"/>
    <property type="match status" value="1"/>
</dbReference>
<dbReference type="KEGG" id="mxa:MXAN_4428"/>
<keyword evidence="5" id="KW-1185">Reference proteome</keyword>
<evidence type="ECO:0000313" key="4">
    <source>
        <dbReference type="EMBL" id="ABF92130.1"/>
    </source>
</evidence>
<dbReference type="EMBL" id="CP000113">
    <property type="protein sequence ID" value="ABF92130.1"/>
    <property type="molecule type" value="Genomic_DNA"/>
</dbReference>
<dbReference type="GO" id="GO:0006355">
    <property type="term" value="P:regulation of DNA-templated transcription"/>
    <property type="evidence" value="ECO:0007669"/>
    <property type="project" value="InterPro"/>
</dbReference>
<proteinExistence type="inferred from homology"/>
<feature type="region of interest" description="Disordered" evidence="3">
    <location>
        <begin position="71"/>
        <end position="97"/>
    </location>
</feature>
<dbReference type="STRING" id="246197.MXAN_4428"/>